<name>A0A4Q7IKJ0_9GAMM</name>
<keyword evidence="1" id="KW-0175">Coiled coil</keyword>
<dbReference type="PROSITE" id="PS51257">
    <property type="entry name" value="PROKAR_LIPOPROTEIN"/>
    <property type="match status" value="1"/>
</dbReference>
<proteinExistence type="predicted"/>
<reference evidence="2 3" key="1">
    <citation type="submission" date="2018-01" db="EMBL/GenBank/DDBJ databases">
        <title>Co-occurrence of chitin degradation, pigmentation and bioactivity in marine Pseudoalteromonas.</title>
        <authorList>
            <person name="Paulsen S."/>
            <person name="Gram L."/>
            <person name="Machado H."/>
        </authorList>
    </citation>
    <scope>NUCLEOTIDE SEQUENCE [LARGE SCALE GENOMIC DNA]</scope>
    <source>
        <strain evidence="2 3">S3898</strain>
    </source>
</reference>
<dbReference type="RefSeq" id="WP_130256488.1">
    <property type="nucleotide sequence ID" value="NZ_PPSX01000064.1"/>
</dbReference>
<evidence type="ECO:0000256" key="1">
    <source>
        <dbReference type="SAM" id="Coils"/>
    </source>
</evidence>
<evidence type="ECO:0000313" key="3">
    <source>
        <dbReference type="Proteomes" id="UP000291338"/>
    </source>
</evidence>
<comment type="caution">
    <text evidence="2">The sequence shown here is derived from an EMBL/GenBank/DDBJ whole genome shotgun (WGS) entry which is preliminary data.</text>
</comment>
<dbReference type="EMBL" id="PPSX01000064">
    <property type="protein sequence ID" value="RZQ52142.1"/>
    <property type="molecule type" value="Genomic_DNA"/>
</dbReference>
<feature type="coiled-coil region" evidence="1">
    <location>
        <begin position="268"/>
        <end position="307"/>
    </location>
</feature>
<gene>
    <name evidence="2" type="ORF">C1E23_15735</name>
</gene>
<protein>
    <recommendedName>
        <fullName evidence="4">Lipoprotein</fullName>
    </recommendedName>
</protein>
<dbReference type="Proteomes" id="UP000291338">
    <property type="component" value="Unassembled WGS sequence"/>
</dbReference>
<dbReference type="AlphaFoldDB" id="A0A4Q7IKJ0"/>
<evidence type="ECO:0000313" key="2">
    <source>
        <dbReference type="EMBL" id="RZQ52142.1"/>
    </source>
</evidence>
<sequence>MKKTLIALALGTLSLTGCKTLDAVPGGLGDLVGTKEVDQAQVQAVYNKAQEAYLSAKSAIQSIATESLADFDPSRVKDANKIWNDLQEEFAELEAKPERALEKASLFSSNTVADEVMEQSQEITTLIASAQAAKDAIVAVLEPVRAHFTVLDKIEAQKNFPKQYEQLVERHEELKGMLIDGEQAKVEGYLPELNNRLHKLEQDAVEKFYLGEVLSDLKVLANSDKSEVLPAVFVDAKNSAELAQAFARNNVRQYQDIEAKTLLAQLQVKRINRLFEEHIRRKEALKNDSVESQLLALEKQIFQLTQKAGLGDLRHLSFSEQLAELNKVN</sequence>
<organism evidence="2 3">
    <name type="scientific">Pseudoalteromonas phenolica</name>
    <dbReference type="NCBI Taxonomy" id="161398"/>
    <lineage>
        <taxon>Bacteria</taxon>
        <taxon>Pseudomonadati</taxon>
        <taxon>Pseudomonadota</taxon>
        <taxon>Gammaproteobacteria</taxon>
        <taxon>Alteromonadales</taxon>
        <taxon>Pseudoalteromonadaceae</taxon>
        <taxon>Pseudoalteromonas</taxon>
    </lineage>
</organism>
<accession>A0A4Q7IKJ0</accession>
<evidence type="ECO:0008006" key="4">
    <source>
        <dbReference type="Google" id="ProtNLM"/>
    </source>
</evidence>